<feature type="transmembrane region" description="Helical" evidence="2">
    <location>
        <begin position="101"/>
        <end position="122"/>
    </location>
</feature>
<feature type="chain" id="PRO_5002158650" description="Mid2 domain-containing protein" evidence="3">
    <location>
        <begin position="19"/>
        <end position="240"/>
    </location>
</feature>
<dbReference type="CDD" id="cd12087">
    <property type="entry name" value="TM_EGFR-like"/>
    <property type="match status" value="1"/>
</dbReference>
<organism evidence="4 5">
    <name type="scientific">Serendipita vermifera MAFF 305830</name>
    <dbReference type="NCBI Taxonomy" id="933852"/>
    <lineage>
        <taxon>Eukaryota</taxon>
        <taxon>Fungi</taxon>
        <taxon>Dikarya</taxon>
        <taxon>Basidiomycota</taxon>
        <taxon>Agaricomycotina</taxon>
        <taxon>Agaricomycetes</taxon>
        <taxon>Sebacinales</taxon>
        <taxon>Serendipitaceae</taxon>
        <taxon>Serendipita</taxon>
    </lineage>
</organism>
<evidence type="ECO:0000313" key="5">
    <source>
        <dbReference type="Proteomes" id="UP000054097"/>
    </source>
</evidence>
<dbReference type="HOGENOM" id="CLU_1156988_0_0_1"/>
<keyword evidence="2" id="KW-0472">Membrane</keyword>
<reference evidence="4 5" key="1">
    <citation type="submission" date="2014-04" db="EMBL/GenBank/DDBJ databases">
        <authorList>
            <consortium name="DOE Joint Genome Institute"/>
            <person name="Kuo A."/>
            <person name="Zuccaro A."/>
            <person name="Kohler A."/>
            <person name="Nagy L.G."/>
            <person name="Floudas D."/>
            <person name="Copeland A."/>
            <person name="Barry K.W."/>
            <person name="Cichocki N."/>
            <person name="Veneault-Fourrey C."/>
            <person name="LaButti K."/>
            <person name="Lindquist E.A."/>
            <person name="Lipzen A."/>
            <person name="Lundell T."/>
            <person name="Morin E."/>
            <person name="Murat C."/>
            <person name="Sun H."/>
            <person name="Tunlid A."/>
            <person name="Henrissat B."/>
            <person name="Grigoriev I.V."/>
            <person name="Hibbett D.S."/>
            <person name="Martin F."/>
            <person name="Nordberg H.P."/>
            <person name="Cantor M.N."/>
            <person name="Hua S.X."/>
        </authorList>
    </citation>
    <scope>NUCLEOTIDE SEQUENCE [LARGE SCALE GENOMIC DNA]</scope>
    <source>
        <strain evidence="4 5">MAFF 305830</strain>
    </source>
</reference>
<evidence type="ECO:0008006" key="6">
    <source>
        <dbReference type="Google" id="ProtNLM"/>
    </source>
</evidence>
<keyword evidence="2" id="KW-1133">Transmembrane helix</keyword>
<evidence type="ECO:0000256" key="1">
    <source>
        <dbReference type="SAM" id="MobiDB-lite"/>
    </source>
</evidence>
<feature type="compositionally biased region" description="Polar residues" evidence="1">
    <location>
        <begin position="205"/>
        <end position="217"/>
    </location>
</feature>
<keyword evidence="2" id="KW-0812">Transmembrane</keyword>
<sequence>MALVLAVSTFIFGDLAHAQDFFITSAISKAPTNLSKDPITVFTHVTTNTASTIIAATVLQANGIGTVLRLPPGASATVLEAIGIDYGQVYSRSPSAIPLPAIIGGTVGGVVAILILAIVIWFRVRQRSAQRTIHPEQLANEPSGVSGYPGAASVGQYGSGDVTNTGGMAANQMTTSPWTIPPTTLGVNYSQSGLTSGPSFAYLSSSGVRGQRENQTWPAKATYVPPKARTPPPPPYSGSV</sequence>
<evidence type="ECO:0000256" key="3">
    <source>
        <dbReference type="SAM" id="SignalP"/>
    </source>
</evidence>
<reference evidence="5" key="2">
    <citation type="submission" date="2015-01" db="EMBL/GenBank/DDBJ databases">
        <title>Evolutionary Origins and Diversification of the Mycorrhizal Mutualists.</title>
        <authorList>
            <consortium name="DOE Joint Genome Institute"/>
            <consortium name="Mycorrhizal Genomics Consortium"/>
            <person name="Kohler A."/>
            <person name="Kuo A."/>
            <person name="Nagy L.G."/>
            <person name="Floudas D."/>
            <person name="Copeland A."/>
            <person name="Barry K.W."/>
            <person name="Cichocki N."/>
            <person name="Veneault-Fourrey C."/>
            <person name="LaButti K."/>
            <person name="Lindquist E.A."/>
            <person name="Lipzen A."/>
            <person name="Lundell T."/>
            <person name="Morin E."/>
            <person name="Murat C."/>
            <person name="Riley R."/>
            <person name="Ohm R."/>
            <person name="Sun H."/>
            <person name="Tunlid A."/>
            <person name="Henrissat B."/>
            <person name="Grigoriev I.V."/>
            <person name="Hibbett D.S."/>
            <person name="Martin F."/>
        </authorList>
    </citation>
    <scope>NUCLEOTIDE SEQUENCE [LARGE SCALE GENOMIC DNA]</scope>
    <source>
        <strain evidence="5">MAFF 305830</strain>
    </source>
</reference>
<dbReference type="Proteomes" id="UP000054097">
    <property type="component" value="Unassembled WGS sequence"/>
</dbReference>
<gene>
    <name evidence="4" type="ORF">M408DRAFT_20451</name>
</gene>
<keyword evidence="5" id="KW-1185">Reference proteome</keyword>
<evidence type="ECO:0000313" key="4">
    <source>
        <dbReference type="EMBL" id="KIM32103.1"/>
    </source>
</evidence>
<feature type="region of interest" description="Disordered" evidence="1">
    <location>
        <begin position="205"/>
        <end position="240"/>
    </location>
</feature>
<proteinExistence type="predicted"/>
<accession>A0A0C2X1I7</accession>
<evidence type="ECO:0000256" key="2">
    <source>
        <dbReference type="SAM" id="Phobius"/>
    </source>
</evidence>
<dbReference type="EMBL" id="KN824280">
    <property type="protein sequence ID" value="KIM32103.1"/>
    <property type="molecule type" value="Genomic_DNA"/>
</dbReference>
<feature type="compositionally biased region" description="Pro residues" evidence="1">
    <location>
        <begin position="228"/>
        <end position="240"/>
    </location>
</feature>
<name>A0A0C2X1I7_SERVB</name>
<dbReference type="AlphaFoldDB" id="A0A0C2X1I7"/>
<keyword evidence="3" id="KW-0732">Signal</keyword>
<protein>
    <recommendedName>
        <fullName evidence="6">Mid2 domain-containing protein</fullName>
    </recommendedName>
</protein>
<feature type="signal peptide" evidence="3">
    <location>
        <begin position="1"/>
        <end position="18"/>
    </location>
</feature>